<dbReference type="RefSeq" id="WP_015929335.1">
    <property type="nucleotide sequence ID" value="NC_011894.1"/>
</dbReference>
<protein>
    <submittedName>
        <fullName evidence="1">Uncharacterized protein</fullName>
    </submittedName>
</protein>
<organism evidence="1 2">
    <name type="scientific">Methylobacterium nodulans (strain LMG 21967 / CNCM I-2342 / ORS 2060)</name>
    <dbReference type="NCBI Taxonomy" id="460265"/>
    <lineage>
        <taxon>Bacteria</taxon>
        <taxon>Pseudomonadati</taxon>
        <taxon>Pseudomonadota</taxon>
        <taxon>Alphaproteobacteria</taxon>
        <taxon>Hyphomicrobiales</taxon>
        <taxon>Methylobacteriaceae</taxon>
        <taxon>Methylobacterium</taxon>
    </lineage>
</organism>
<evidence type="ECO:0000313" key="2">
    <source>
        <dbReference type="Proteomes" id="UP000008207"/>
    </source>
</evidence>
<accession>B8IFC3</accession>
<proteinExistence type="predicted"/>
<dbReference type="AlphaFoldDB" id="B8IFC3"/>
<dbReference type="HOGENOM" id="CLU_1119150_0_0_5"/>
<dbReference type="OrthoDB" id="8017996at2"/>
<sequence length="250" mass="27957">MSAEEWPSMAESDQQRFAEARHQVHSLLQWLARIEKSYGPAAGSTADVTLRWCDARKAITTRRLGKDLQLELRLPEMVLQFWEGGRAANHALSAEEHSPAHVEAWLLIELLHRGIDRKRFTKELPYDVSGLMSGDGVEFSPELYRNELITLTQCLTAAAAAILQASETASQDPDEEIVLRPNDFSLEAAFDSRRVLGFKASGAKVGEPLFYIRTSDEGGRTDVCNEIILPVSRLPSSGGCERLRMFFQSH</sequence>
<keyword evidence="2" id="KW-1185">Reference proteome</keyword>
<dbReference type="Proteomes" id="UP000008207">
    <property type="component" value="Chromosome"/>
</dbReference>
<dbReference type="EMBL" id="CP001349">
    <property type="protein sequence ID" value="ACL57658.1"/>
    <property type="molecule type" value="Genomic_DNA"/>
</dbReference>
<evidence type="ECO:0000313" key="1">
    <source>
        <dbReference type="EMBL" id="ACL57658.1"/>
    </source>
</evidence>
<name>B8IFC3_METNO</name>
<gene>
    <name evidence="1" type="ordered locus">Mnod_2700</name>
</gene>
<dbReference type="KEGG" id="mno:Mnod_2700"/>
<reference evidence="1 2" key="1">
    <citation type="submission" date="2009-01" db="EMBL/GenBank/DDBJ databases">
        <title>Complete sequence of chromosome of Methylobacterium nodulans ORS 2060.</title>
        <authorList>
            <consortium name="US DOE Joint Genome Institute"/>
            <person name="Lucas S."/>
            <person name="Copeland A."/>
            <person name="Lapidus A."/>
            <person name="Glavina del Rio T."/>
            <person name="Dalin E."/>
            <person name="Tice H."/>
            <person name="Bruce D."/>
            <person name="Goodwin L."/>
            <person name="Pitluck S."/>
            <person name="Sims D."/>
            <person name="Brettin T."/>
            <person name="Detter J.C."/>
            <person name="Han C."/>
            <person name="Larimer F."/>
            <person name="Land M."/>
            <person name="Hauser L."/>
            <person name="Kyrpides N."/>
            <person name="Ivanova N."/>
            <person name="Marx C.J."/>
            <person name="Richardson P."/>
        </authorList>
    </citation>
    <scope>NUCLEOTIDE SEQUENCE [LARGE SCALE GENOMIC DNA]</scope>
    <source>
        <strain evidence="2">LMG 21967 / CNCM I-2342 / ORS 2060</strain>
    </source>
</reference>
<dbReference type="eggNOG" id="ENOG50347VQ">
    <property type="taxonomic scope" value="Bacteria"/>
</dbReference>